<name>A0AAN7S6V7_9COLE</name>
<sequence length="87" mass="10132">MLALFYISESSFNTKQLQTVYDGSVKRKDKKVCVNLNRNKPAFISEEPAEEIGTKITIYQDTQQTMKTFVFNWRKSLVLTTTRFASR</sequence>
<dbReference type="Proteomes" id="UP001353858">
    <property type="component" value="Unassembled WGS sequence"/>
</dbReference>
<comment type="caution">
    <text evidence="1">The sequence shown here is derived from an EMBL/GenBank/DDBJ whole genome shotgun (WGS) entry which is preliminary data.</text>
</comment>
<reference evidence="2" key="1">
    <citation type="submission" date="2023-01" db="EMBL/GenBank/DDBJ databases">
        <title>Key to firefly adult light organ development and bioluminescence: homeobox transcription factors regulate luciferase expression and transportation to peroxisome.</title>
        <authorList>
            <person name="Fu X."/>
        </authorList>
    </citation>
    <scope>NUCLEOTIDE SEQUENCE [LARGE SCALE GENOMIC DNA]</scope>
</reference>
<dbReference type="EMBL" id="JARPUR010000006">
    <property type="protein sequence ID" value="KAK4873796.1"/>
    <property type="molecule type" value="Genomic_DNA"/>
</dbReference>
<protein>
    <submittedName>
        <fullName evidence="1">Uncharacterized protein</fullName>
    </submittedName>
</protein>
<proteinExistence type="predicted"/>
<evidence type="ECO:0000313" key="1">
    <source>
        <dbReference type="EMBL" id="KAK4873796.1"/>
    </source>
</evidence>
<keyword evidence="2" id="KW-1185">Reference proteome</keyword>
<gene>
    <name evidence="1" type="ORF">RN001_013156</name>
</gene>
<organism evidence="1 2">
    <name type="scientific">Aquatica leii</name>
    <dbReference type="NCBI Taxonomy" id="1421715"/>
    <lineage>
        <taxon>Eukaryota</taxon>
        <taxon>Metazoa</taxon>
        <taxon>Ecdysozoa</taxon>
        <taxon>Arthropoda</taxon>
        <taxon>Hexapoda</taxon>
        <taxon>Insecta</taxon>
        <taxon>Pterygota</taxon>
        <taxon>Neoptera</taxon>
        <taxon>Endopterygota</taxon>
        <taxon>Coleoptera</taxon>
        <taxon>Polyphaga</taxon>
        <taxon>Elateriformia</taxon>
        <taxon>Elateroidea</taxon>
        <taxon>Lampyridae</taxon>
        <taxon>Luciolinae</taxon>
        <taxon>Aquatica</taxon>
    </lineage>
</organism>
<evidence type="ECO:0000313" key="2">
    <source>
        <dbReference type="Proteomes" id="UP001353858"/>
    </source>
</evidence>
<accession>A0AAN7S6V7</accession>
<dbReference type="AlphaFoldDB" id="A0AAN7S6V7"/>